<keyword evidence="4 10" id="KW-0436">Ligase</keyword>
<accession>A0ABP7WRM8</accession>
<keyword evidence="3 10" id="KW-0963">Cytoplasm</keyword>
<evidence type="ECO:0000259" key="11">
    <source>
        <dbReference type="PROSITE" id="PS50862"/>
    </source>
</evidence>
<dbReference type="PROSITE" id="PS50862">
    <property type="entry name" value="AA_TRNA_LIGASE_II"/>
    <property type="match status" value="1"/>
</dbReference>
<sequence>MSSQQFEPPSGTRDFLADALRRRERVFARIREVFERYGFEPLQTPAFERLETLTGKYGDEGDKLIFKILRRGEHEATGEADLALRYDMTVPLARVVATYGSKLPTPYKRYAMGPVWRADRPGKGRFREFAQCDVDVVGSSSPLADAETVCALSDALDAVGVRDFTVLVNSRQALAGLLEVYGVPSDLGGGVLITLDKLDKLSPDKVAAELVDARSLAPGTAEKLVADLTAFDAVERMRSALAVSEAGRAGLDEIGRLLDLAAPKVGKDRMAFTPSLVRGLDYYTGVIFEIVAEGMPGSIASGGRYDHLIEALGGPDVPACGGSLGVERIIGLLGHTTDDSDRTDVAVTVIGPDTAAETMGFAARLRDAGLRTEVYLASSRKLAKQLKWAADRKARFTLIYGVADKEAGVVTVRDMDTGEQSQVPPEELVTHLAGRCETSR</sequence>
<dbReference type="GO" id="GO:0016874">
    <property type="term" value="F:ligase activity"/>
    <property type="evidence" value="ECO:0007669"/>
    <property type="project" value="UniProtKB-KW"/>
</dbReference>
<dbReference type="Proteomes" id="UP001500683">
    <property type="component" value="Unassembled WGS sequence"/>
</dbReference>
<dbReference type="NCBIfam" id="TIGR00442">
    <property type="entry name" value="hisS"/>
    <property type="match status" value="1"/>
</dbReference>
<dbReference type="InterPro" id="IPR015807">
    <property type="entry name" value="His-tRNA-ligase"/>
</dbReference>
<evidence type="ECO:0000256" key="3">
    <source>
        <dbReference type="ARBA" id="ARBA00022490"/>
    </source>
</evidence>
<comment type="caution">
    <text evidence="12">The sequence shown here is derived from an EMBL/GenBank/DDBJ whole genome shotgun (WGS) entry which is preliminary data.</text>
</comment>
<keyword evidence="7 10" id="KW-0648">Protein biosynthesis</keyword>
<dbReference type="InterPro" id="IPR033656">
    <property type="entry name" value="HisRS_anticodon"/>
</dbReference>
<dbReference type="InterPro" id="IPR041715">
    <property type="entry name" value="HisRS-like_core"/>
</dbReference>
<evidence type="ECO:0000313" key="12">
    <source>
        <dbReference type="EMBL" id="GAA4095214.1"/>
    </source>
</evidence>
<comment type="catalytic activity">
    <reaction evidence="9 10">
        <text>tRNA(His) + L-histidine + ATP = L-histidyl-tRNA(His) + AMP + diphosphate + H(+)</text>
        <dbReference type="Rhea" id="RHEA:17313"/>
        <dbReference type="Rhea" id="RHEA-COMP:9665"/>
        <dbReference type="Rhea" id="RHEA-COMP:9689"/>
        <dbReference type="ChEBI" id="CHEBI:15378"/>
        <dbReference type="ChEBI" id="CHEBI:30616"/>
        <dbReference type="ChEBI" id="CHEBI:33019"/>
        <dbReference type="ChEBI" id="CHEBI:57595"/>
        <dbReference type="ChEBI" id="CHEBI:78442"/>
        <dbReference type="ChEBI" id="CHEBI:78527"/>
        <dbReference type="ChEBI" id="CHEBI:456215"/>
        <dbReference type="EC" id="6.1.1.21"/>
    </reaction>
</comment>
<comment type="subunit">
    <text evidence="2 10">Homodimer.</text>
</comment>
<comment type="similarity">
    <text evidence="1 10">Belongs to the class-II aminoacyl-tRNA synthetase family.</text>
</comment>
<feature type="domain" description="Aminoacyl-transfer RNA synthetases class-II family profile" evidence="11">
    <location>
        <begin position="1"/>
        <end position="333"/>
    </location>
</feature>
<dbReference type="InterPro" id="IPR036621">
    <property type="entry name" value="Anticodon-bd_dom_sf"/>
</dbReference>
<dbReference type="CDD" id="cd00773">
    <property type="entry name" value="HisRS-like_core"/>
    <property type="match status" value="1"/>
</dbReference>
<gene>
    <name evidence="12" type="primary">hisS_1</name>
    <name evidence="10" type="synonym">hisS</name>
    <name evidence="12" type="ORF">GCM10022214_67770</name>
</gene>
<keyword evidence="6 10" id="KW-0067">ATP-binding</keyword>
<dbReference type="EMBL" id="BAAAZG010000052">
    <property type="protein sequence ID" value="GAA4095214.1"/>
    <property type="molecule type" value="Genomic_DNA"/>
</dbReference>
<evidence type="ECO:0000256" key="4">
    <source>
        <dbReference type="ARBA" id="ARBA00022598"/>
    </source>
</evidence>
<evidence type="ECO:0000256" key="6">
    <source>
        <dbReference type="ARBA" id="ARBA00022840"/>
    </source>
</evidence>
<dbReference type="PANTHER" id="PTHR11476">
    <property type="entry name" value="HISTIDYL-TRNA SYNTHETASE"/>
    <property type="match status" value="1"/>
</dbReference>
<dbReference type="HAMAP" id="MF_00127">
    <property type="entry name" value="His_tRNA_synth"/>
    <property type="match status" value="1"/>
</dbReference>
<comment type="subcellular location">
    <subcellularLocation>
        <location evidence="10">Cytoplasm</location>
    </subcellularLocation>
</comment>
<dbReference type="Pfam" id="PF03129">
    <property type="entry name" value="HGTP_anticodon"/>
    <property type="match status" value="1"/>
</dbReference>
<keyword evidence="13" id="KW-1185">Reference proteome</keyword>
<evidence type="ECO:0000256" key="1">
    <source>
        <dbReference type="ARBA" id="ARBA00008226"/>
    </source>
</evidence>
<proteinExistence type="inferred from homology"/>
<evidence type="ECO:0000256" key="9">
    <source>
        <dbReference type="ARBA" id="ARBA00047639"/>
    </source>
</evidence>
<dbReference type="InterPro" id="IPR004154">
    <property type="entry name" value="Anticodon-bd"/>
</dbReference>
<dbReference type="RefSeq" id="WP_344955768.1">
    <property type="nucleotide sequence ID" value="NZ_BAAAZG010000052.1"/>
</dbReference>
<evidence type="ECO:0000256" key="7">
    <source>
        <dbReference type="ARBA" id="ARBA00022917"/>
    </source>
</evidence>
<reference evidence="13" key="1">
    <citation type="journal article" date="2019" name="Int. J. Syst. Evol. Microbiol.">
        <title>The Global Catalogue of Microorganisms (GCM) 10K type strain sequencing project: providing services to taxonomists for standard genome sequencing and annotation.</title>
        <authorList>
            <consortium name="The Broad Institute Genomics Platform"/>
            <consortium name="The Broad Institute Genome Sequencing Center for Infectious Disease"/>
            <person name="Wu L."/>
            <person name="Ma J."/>
        </authorList>
    </citation>
    <scope>NUCLEOTIDE SEQUENCE [LARGE SCALE GENOMIC DNA]</scope>
    <source>
        <strain evidence="13">JCM 16702</strain>
    </source>
</reference>
<dbReference type="InterPro" id="IPR004516">
    <property type="entry name" value="HisRS/HisZ"/>
</dbReference>
<protein>
    <recommendedName>
        <fullName evidence="10">Histidine--tRNA ligase</fullName>
        <ecNumber evidence="10">6.1.1.21</ecNumber>
    </recommendedName>
    <alternativeName>
        <fullName evidence="10">Histidyl-tRNA synthetase</fullName>
        <shortName evidence="10">HisRS</shortName>
    </alternativeName>
</protein>
<dbReference type="Pfam" id="PF13393">
    <property type="entry name" value="tRNA-synt_His"/>
    <property type="match status" value="1"/>
</dbReference>
<dbReference type="InterPro" id="IPR045864">
    <property type="entry name" value="aa-tRNA-synth_II/BPL/LPL"/>
</dbReference>
<organism evidence="12 13">
    <name type="scientific">Actinomadura miaoliensis</name>
    <dbReference type="NCBI Taxonomy" id="430685"/>
    <lineage>
        <taxon>Bacteria</taxon>
        <taxon>Bacillati</taxon>
        <taxon>Actinomycetota</taxon>
        <taxon>Actinomycetes</taxon>
        <taxon>Streptosporangiales</taxon>
        <taxon>Thermomonosporaceae</taxon>
        <taxon>Actinomadura</taxon>
    </lineage>
</organism>
<dbReference type="Gene3D" id="3.40.50.800">
    <property type="entry name" value="Anticodon-binding domain"/>
    <property type="match status" value="1"/>
</dbReference>
<keyword evidence="8 10" id="KW-0030">Aminoacyl-tRNA synthetase</keyword>
<dbReference type="SUPFAM" id="SSF55681">
    <property type="entry name" value="Class II aaRS and biotin synthetases"/>
    <property type="match status" value="1"/>
</dbReference>
<dbReference type="EC" id="6.1.1.21" evidence="10"/>
<dbReference type="SUPFAM" id="SSF52954">
    <property type="entry name" value="Class II aaRS ABD-related"/>
    <property type="match status" value="1"/>
</dbReference>
<dbReference type="PANTHER" id="PTHR11476:SF7">
    <property type="entry name" value="HISTIDINE--TRNA LIGASE"/>
    <property type="match status" value="1"/>
</dbReference>
<dbReference type="CDD" id="cd00859">
    <property type="entry name" value="HisRS_anticodon"/>
    <property type="match status" value="1"/>
</dbReference>
<evidence type="ECO:0000256" key="8">
    <source>
        <dbReference type="ARBA" id="ARBA00023146"/>
    </source>
</evidence>
<name>A0ABP7WRM8_9ACTN</name>
<evidence type="ECO:0000256" key="10">
    <source>
        <dbReference type="HAMAP-Rule" id="MF_00127"/>
    </source>
</evidence>
<dbReference type="Gene3D" id="3.30.930.10">
    <property type="entry name" value="Bira Bifunctional Protein, Domain 2"/>
    <property type="match status" value="1"/>
</dbReference>
<keyword evidence="5 10" id="KW-0547">Nucleotide-binding</keyword>
<dbReference type="PIRSF" id="PIRSF001549">
    <property type="entry name" value="His-tRNA_synth"/>
    <property type="match status" value="1"/>
</dbReference>
<dbReference type="InterPro" id="IPR006195">
    <property type="entry name" value="aa-tRNA-synth_II"/>
</dbReference>
<evidence type="ECO:0000256" key="2">
    <source>
        <dbReference type="ARBA" id="ARBA00011738"/>
    </source>
</evidence>
<evidence type="ECO:0000256" key="5">
    <source>
        <dbReference type="ARBA" id="ARBA00022741"/>
    </source>
</evidence>
<evidence type="ECO:0000313" key="13">
    <source>
        <dbReference type="Proteomes" id="UP001500683"/>
    </source>
</evidence>